<keyword evidence="4" id="KW-1185">Reference proteome</keyword>
<dbReference type="EMBL" id="JAOPGA020000840">
    <property type="protein sequence ID" value="KAL0482344.1"/>
    <property type="molecule type" value="Genomic_DNA"/>
</dbReference>
<dbReference type="GO" id="GO:0006629">
    <property type="term" value="P:lipid metabolic process"/>
    <property type="evidence" value="ECO:0007669"/>
    <property type="project" value="InterPro"/>
</dbReference>
<dbReference type="InterPro" id="IPR029058">
    <property type="entry name" value="AB_hydrolase_fold"/>
</dbReference>
<protein>
    <submittedName>
        <fullName evidence="3">Lipase</fullName>
    </submittedName>
</protein>
<feature type="domain" description="Fungal lipase-type" evidence="2">
    <location>
        <begin position="143"/>
        <end position="264"/>
    </location>
</feature>
<dbReference type="InterPro" id="IPR002921">
    <property type="entry name" value="Fungal_lipase-type"/>
</dbReference>
<comment type="caution">
    <text evidence="3">The sequence shown here is derived from an EMBL/GenBank/DDBJ whole genome shotgun (WGS) entry which is preliminary data.</text>
</comment>
<dbReference type="PANTHER" id="PTHR45856">
    <property type="entry name" value="ALPHA/BETA-HYDROLASES SUPERFAMILY PROTEIN"/>
    <property type="match status" value="1"/>
</dbReference>
<organism evidence="3 4">
    <name type="scientific">Acrasis kona</name>
    <dbReference type="NCBI Taxonomy" id="1008807"/>
    <lineage>
        <taxon>Eukaryota</taxon>
        <taxon>Discoba</taxon>
        <taxon>Heterolobosea</taxon>
        <taxon>Tetramitia</taxon>
        <taxon>Eutetramitia</taxon>
        <taxon>Acrasidae</taxon>
        <taxon>Acrasis</taxon>
    </lineage>
</organism>
<accession>A0AAW2YZA1</accession>
<dbReference type="Proteomes" id="UP001431209">
    <property type="component" value="Unassembled WGS sequence"/>
</dbReference>
<feature type="signal peptide" evidence="1">
    <location>
        <begin position="1"/>
        <end position="17"/>
    </location>
</feature>
<sequence length="326" mass="36400">MLRVALLLVIYAVLVCSLSSLNYPKRVKPYNYTNKPNTLFFKNTFKSFSEKVNKIGDKVVGSVSTAIDKISAPNVVARVLDKRFLNFDDYIAVKFAHDAYRSGRALPDTIPNKHQWRVELVSEIPSQSVVTKIYVNDHLGLVVVSYKGTDSISNVIHDLQSLEILSNVVVHNVNVGRVANGFLNVYKMNIQAIEKAVAPYISKNYRLIFTGHSLGGATSTIGALSTAIAYPSANIKLITFASPMVGDGNFKNMVESRIGVIHRWVSQWTNLFTRRTDYDDITQLPPYSFMKHVGERASIVCPYSINLKCHPIADGYIRGMDNDYKG</sequence>
<evidence type="ECO:0000313" key="3">
    <source>
        <dbReference type="EMBL" id="KAL0482344.1"/>
    </source>
</evidence>
<evidence type="ECO:0000259" key="2">
    <source>
        <dbReference type="Pfam" id="PF01764"/>
    </source>
</evidence>
<proteinExistence type="predicted"/>
<evidence type="ECO:0000256" key="1">
    <source>
        <dbReference type="SAM" id="SignalP"/>
    </source>
</evidence>
<dbReference type="SUPFAM" id="SSF53474">
    <property type="entry name" value="alpha/beta-Hydrolases"/>
    <property type="match status" value="1"/>
</dbReference>
<dbReference type="AlphaFoldDB" id="A0AAW2YZA1"/>
<evidence type="ECO:0000313" key="4">
    <source>
        <dbReference type="Proteomes" id="UP001431209"/>
    </source>
</evidence>
<dbReference type="PANTHER" id="PTHR45856:SF24">
    <property type="entry name" value="FUNGAL LIPASE-LIKE DOMAIN-CONTAINING PROTEIN"/>
    <property type="match status" value="1"/>
</dbReference>
<dbReference type="CDD" id="cd00519">
    <property type="entry name" value="Lipase_3"/>
    <property type="match status" value="1"/>
</dbReference>
<dbReference type="InterPro" id="IPR051218">
    <property type="entry name" value="Sec_MonoDiacylglyc_Lipase"/>
</dbReference>
<feature type="chain" id="PRO_5043643687" evidence="1">
    <location>
        <begin position="18"/>
        <end position="326"/>
    </location>
</feature>
<gene>
    <name evidence="3" type="ORF">AKO1_012991</name>
</gene>
<name>A0AAW2YZA1_9EUKA</name>
<reference evidence="3 4" key="1">
    <citation type="submission" date="2024-03" db="EMBL/GenBank/DDBJ databases">
        <title>The Acrasis kona genome and developmental transcriptomes reveal deep origins of eukaryotic multicellular pathways.</title>
        <authorList>
            <person name="Sheikh S."/>
            <person name="Fu C.-J."/>
            <person name="Brown M.W."/>
            <person name="Baldauf S.L."/>
        </authorList>
    </citation>
    <scope>NUCLEOTIDE SEQUENCE [LARGE SCALE GENOMIC DNA]</scope>
    <source>
        <strain evidence="3 4">ATCC MYA-3509</strain>
    </source>
</reference>
<keyword evidence="1" id="KW-0732">Signal</keyword>
<dbReference type="Pfam" id="PF01764">
    <property type="entry name" value="Lipase_3"/>
    <property type="match status" value="1"/>
</dbReference>
<dbReference type="Gene3D" id="3.40.50.1820">
    <property type="entry name" value="alpha/beta hydrolase"/>
    <property type="match status" value="1"/>
</dbReference>